<evidence type="ECO:0000256" key="5">
    <source>
        <dbReference type="ARBA" id="ARBA00023163"/>
    </source>
</evidence>
<evidence type="ECO:0000259" key="9">
    <source>
        <dbReference type="PROSITE" id="PS50888"/>
    </source>
</evidence>
<name>Q4H3E3_CIOIN</name>
<evidence type="ECO:0000256" key="7">
    <source>
        <dbReference type="SAM" id="MobiDB-lite"/>
    </source>
</evidence>
<accession>Q4H3E3</accession>
<dbReference type="GO" id="GO:0005634">
    <property type="term" value="C:nucleus"/>
    <property type="evidence" value="ECO:0007669"/>
    <property type="project" value="UniProtKB-SubCell"/>
</dbReference>
<dbReference type="InterPro" id="IPR000014">
    <property type="entry name" value="PAS"/>
</dbReference>
<organism evidence="10">
    <name type="scientific">Ciona intestinalis</name>
    <name type="common">Transparent sea squirt</name>
    <name type="synonym">Ascidia intestinalis</name>
    <dbReference type="NCBI Taxonomy" id="7719"/>
    <lineage>
        <taxon>Eukaryota</taxon>
        <taxon>Metazoa</taxon>
        <taxon>Chordata</taxon>
        <taxon>Tunicata</taxon>
        <taxon>Ascidiacea</taxon>
        <taxon>Phlebobranchia</taxon>
        <taxon>Cionidae</taxon>
        <taxon>Ciona</taxon>
    </lineage>
</organism>
<dbReference type="PROSITE" id="PS50888">
    <property type="entry name" value="BHLH"/>
    <property type="match status" value="1"/>
</dbReference>
<evidence type="ECO:0000256" key="6">
    <source>
        <dbReference type="ARBA" id="ARBA00023242"/>
    </source>
</evidence>
<dbReference type="PROSITE" id="PS50112">
    <property type="entry name" value="PAS"/>
    <property type="match status" value="2"/>
</dbReference>
<dbReference type="Pfam" id="PF13426">
    <property type="entry name" value="PAS_9"/>
    <property type="match status" value="1"/>
</dbReference>
<dbReference type="GO" id="GO:0046983">
    <property type="term" value="F:protein dimerization activity"/>
    <property type="evidence" value="ECO:0007669"/>
    <property type="project" value="InterPro"/>
</dbReference>
<evidence type="ECO:0000256" key="1">
    <source>
        <dbReference type="ARBA" id="ARBA00004123"/>
    </source>
</evidence>
<keyword evidence="6" id="KW-0539">Nucleus</keyword>
<evidence type="ECO:0000259" key="8">
    <source>
        <dbReference type="PROSITE" id="PS50112"/>
    </source>
</evidence>
<dbReference type="Pfam" id="PF08447">
    <property type="entry name" value="PAS_3"/>
    <property type="match status" value="1"/>
</dbReference>
<dbReference type="Pfam" id="PF08778">
    <property type="entry name" value="HIF-1a_CTAD"/>
    <property type="match status" value="1"/>
</dbReference>
<keyword evidence="3" id="KW-0805">Transcription regulation</keyword>
<feature type="region of interest" description="Disordered" evidence="7">
    <location>
        <begin position="14"/>
        <end position="34"/>
    </location>
</feature>
<dbReference type="InterPro" id="IPR011598">
    <property type="entry name" value="bHLH_dom"/>
</dbReference>
<dbReference type="NCBIfam" id="TIGR00229">
    <property type="entry name" value="sensory_box"/>
    <property type="match status" value="1"/>
</dbReference>
<evidence type="ECO:0000256" key="4">
    <source>
        <dbReference type="ARBA" id="ARBA00023125"/>
    </source>
</evidence>
<dbReference type="PANTHER" id="PTHR23043">
    <property type="entry name" value="HYPOXIA-INDUCIBLE FACTOR 1 ALPHA"/>
    <property type="match status" value="1"/>
</dbReference>
<dbReference type="GO" id="GO:0003677">
    <property type="term" value="F:DNA binding"/>
    <property type="evidence" value="ECO:0007669"/>
    <property type="project" value="UniProtKB-KW"/>
</dbReference>
<accession>A0A1W2VNT4</accession>
<evidence type="ECO:0000256" key="3">
    <source>
        <dbReference type="ARBA" id="ARBA00023015"/>
    </source>
</evidence>
<reference evidence="10" key="2">
    <citation type="journal article" date="2004" name="Development">
        <title>Gene expression profiles of transcription factors and signaling molecules in the ascidian embryo: towards a comprehensive understanding of gene networks.</title>
        <authorList>
            <person name="Imai K.S."/>
            <person name="Hino K."/>
            <person name="Yagi K."/>
            <person name="Satoh N."/>
            <person name="Satou Y."/>
        </authorList>
    </citation>
    <scope>NUCLEOTIDE SEQUENCE</scope>
</reference>
<evidence type="ECO:0000256" key="2">
    <source>
        <dbReference type="ARBA" id="ARBA00022737"/>
    </source>
</evidence>
<sequence length="735" mass="82699">MLSQFKDNKMLSCENEEVPPSTYRRQRRREKSRDAARCRRNKECDIFQEICDNLPVAHDVIGQLDRSALLRLVISYIKLRQALPKTMFSDSIADVISDLSIKQENPAPVISNDDYVNALNGFILIISTDYDILYASENVKEYLGLSHLDLIVQNILSYTHEGDHDDIRNCFRESEGKSLRKSFFLRMKSTLTPNGKTTNLKSASYKVLRCTGMITPSQAQSDTSAFVAHVQPIPHPSNIQHVLDSRTFLSRHSPDMKFTYWDERMSEILDYDAEGLMGKSFYDYVHVMDAKAIANSFQKLYRLGQIETERYRFLNKNGGYHWVITQATVITGNKNQKAQCVVCIHYVIGESTETEVIFSSEQLQCARLLQIKEQEATISTQDLTLELSPNCVFDDRPLTCDVFPVNTAMPEEQQPADDDCSIVPLTFAVLDENDNLCGDDVFFNAPSIGDPWSFTSSATSVQEKLEDLFSYVAVDNLQAPQAGQEFCDMSKPQCAPLTHQLNVGKQDFTWNRGENPSAPVSPCDSAYCGSPIPLLPPFPELEPPDERNVYQQRKRAYQNVPVSSEQYREHQENMRRGFVLNKDPAFIAKPRKRYRQESECNRKLADMPEFVAAESKRRCYELGQATAQPTKQANNMNDFTFQQFANVLLQPGTGYGPTGNSCGGNKGGAILTSNFLLQPSADFGQANTTGRGLPRNSSGILPELSLHDCEVNAPLPGRGFFPVGVECVHALDEVF</sequence>
<dbReference type="AlphaFoldDB" id="Q4H3E3"/>
<proteinExistence type="evidence at transcript level"/>
<reference evidence="10" key="1">
    <citation type="journal article" date="2003" name="Dev. Genes Evol.">
        <title>Genomewide surveys of developmentally relevant genes in Ciona intestinalis.</title>
        <authorList>
            <person name="Satou Y."/>
            <person name="Satoh N."/>
        </authorList>
    </citation>
    <scope>NUCLEOTIDE SEQUENCE</scope>
</reference>
<keyword evidence="5" id="KW-0804">Transcription</keyword>
<dbReference type="InterPro" id="IPR014887">
    <property type="entry name" value="HIF-1_CTAD"/>
</dbReference>
<dbReference type="CDD" id="cd11433">
    <property type="entry name" value="bHLH-PAS_HIF"/>
    <property type="match status" value="1"/>
</dbReference>
<dbReference type="SMART" id="SM00086">
    <property type="entry name" value="PAC"/>
    <property type="match status" value="1"/>
</dbReference>
<reference evidence="10" key="3">
    <citation type="submission" date="2005-04" db="EMBL/GenBank/DDBJ databases">
        <title>Expressed genes in Ciona intestinalis.</title>
        <authorList>
            <person name="Satou Y."/>
        </authorList>
    </citation>
    <scope>NUCLEOTIDE SEQUENCE</scope>
</reference>
<keyword evidence="4" id="KW-0238">DNA-binding</keyword>
<dbReference type="InterPro" id="IPR013655">
    <property type="entry name" value="PAS_fold_3"/>
</dbReference>
<feature type="domain" description="BHLH" evidence="9">
    <location>
        <begin position="27"/>
        <end position="80"/>
    </location>
</feature>
<dbReference type="KEGG" id="cin:778640"/>
<gene>
    <name evidence="10" type="primary">Ci-HIF</name>
</gene>
<comment type="subcellular location">
    <subcellularLocation>
        <location evidence="1">Nucleus</location>
    </subcellularLocation>
</comment>
<dbReference type="SMR" id="Q4H3E3"/>
<dbReference type="Gene3D" id="3.30.450.20">
    <property type="entry name" value="PAS domain"/>
    <property type="match status" value="3"/>
</dbReference>
<dbReference type="InterPro" id="IPR001610">
    <property type="entry name" value="PAC"/>
</dbReference>
<dbReference type="PANTHER" id="PTHR23043:SF17">
    <property type="entry name" value="PROTEIN SIMILAR"/>
    <property type="match status" value="1"/>
</dbReference>
<dbReference type="OrthoDB" id="6021714at2759"/>
<dbReference type="EMBL" id="AB210479">
    <property type="protein sequence ID" value="BAE06484.1"/>
    <property type="molecule type" value="mRNA"/>
</dbReference>
<keyword evidence="2" id="KW-0677">Repeat</keyword>
<dbReference type="SUPFAM" id="SSF47459">
    <property type="entry name" value="HLH, helix-loop-helix DNA-binding domain"/>
    <property type="match status" value="1"/>
</dbReference>
<feature type="domain" description="PAS" evidence="8">
    <location>
        <begin position="255"/>
        <end position="304"/>
    </location>
</feature>
<dbReference type="InterPro" id="IPR036638">
    <property type="entry name" value="HLH_DNA-bd_sf"/>
</dbReference>
<evidence type="ECO:0000313" key="10">
    <source>
        <dbReference type="EMBL" id="BAE06484.1"/>
    </source>
</evidence>
<dbReference type="Pfam" id="PF23171">
    <property type="entry name" value="bHLH_HIF1A"/>
    <property type="match status" value="1"/>
</dbReference>
<feature type="domain" description="PAS" evidence="8">
    <location>
        <begin position="116"/>
        <end position="178"/>
    </location>
</feature>
<dbReference type="CDD" id="cd00130">
    <property type="entry name" value="PAS"/>
    <property type="match status" value="2"/>
</dbReference>
<dbReference type="InterPro" id="IPR035965">
    <property type="entry name" value="PAS-like_dom_sf"/>
</dbReference>
<dbReference type="SMART" id="SM00091">
    <property type="entry name" value="PAS"/>
    <property type="match status" value="2"/>
</dbReference>
<protein>
    <submittedName>
        <fullName evidence="10">Transcription factor protein</fullName>
    </submittedName>
</protein>
<dbReference type="FunFam" id="3.30.450.20:FF:000021">
    <property type="entry name" value="Neuronal PAS domain-containing protein 3"/>
    <property type="match status" value="1"/>
</dbReference>
<dbReference type="SUPFAM" id="SSF55785">
    <property type="entry name" value="PYP-like sensor domain (PAS domain)"/>
    <property type="match status" value="2"/>
</dbReference>